<evidence type="ECO:0008006" key="2">
    <source>
        <dbReference type="Google" id="ProtNLM"/>
    </source>
</evidence>
<dbReference type="Gene3D" id="3.40.50.720">
    <property type="entry name" value="NAD(P)-binding Rossmann-like Domain"/>
    <property type="match status" value="1"/>
</dbReference>
<organism evidence="1">
    <name type="scientific">marine sediment metagenome</name>
    <dbReference type="NCBI Taxonomy" id="412755"/>
    <lineage>
        <taxon>unclassified sequences</taxon>
        <taxon>metagenomes</taxon>
        <taxon>ecological metagenomes</taxon>
    </lineage>
</organism>
<name>X1CFI4_9ZZZZ</name>
<dbReference type="EMBL" id="BART01019689">
    <property type="protein sequence ID" value="GAG95008.1"/>
    <property type="molecule type" value="Genomic_DNA"/>
</dbReference>
<gene>
    <name evidence="1" type="ORF">S01H4_36777</name>
</gene>
<dbReference type="AlphaFoldDB" id="X1CFI4"/>
<dbReference type="InterPro" id="IPR036291">
    <property type="entry name" value="NAD(P)-bd_dom_sf"/>
</dbReference>
<reference evidence="1" key="1">
    <citation type="journal article" date="2014" name="Front. Microbiol.">
        <title>High frequency of phylogenetically diverse reductive dehalogenase-homologous genes in deep subseafloor sedimentary metagenomes.</title>
        <authorList>
            <person name="Kawai M."/>
            <person name="Futagami T."/>
            <person name="Toyoda A."/>
            <person name="Takaki Y."/>
            <person name="Nishi S."/>
            <person name="Hori S."/>
            <person name="Arai W."/>
            <person name="Tsubouchi T."/>
            <person name="Morono Y."/>
            <person name="Uchiyama I."/>
            <person name="Ito T."/>
            <person name="Fujiyama A."/>
            <person name="Inagaki F."/>
            <person name="Takami H."/>
        </authorList>
    </citation>
    <scope>NUCLEOTIDE SEQUENCE</scope>
    <source>
        <strain evidence="1">Expedition CK06-06</strain>
    </source>
</reference>
<sequence length="82" mass="9434">MAYAITYALITKGVKKITIVNKPRWMAETLIRHFRKLSKRCEFNLVDFSRRNHRRLIEDSDILINATSVGMNPGDASLIKEG</sequence>
<feature type="non-terminal residue" evidence="1">
    <location>
        <position position="82"/>
    </location>
</feature>
<protein>
    <recommendedName>
        <fullName evidence="2">Quinate/shikimate 5-dehydrogenase/glutamyl-tRNA reductase domain-containing protein</fullName>
    </recommendedName>
</protein>
<dbReference type="SUPFAM" id="SSF51735">
    <property type="entry name" value="NAD(P)-binding Rossmann-fold domains"/>
    <property type="match status" value="1"/>
</dbReference>
<accession>X1CFI4</accession>
<comment type="caution">
    <text evidence="1">The sequence shown here is derived from an EMBL/GenBank/DDBJ whole genome shotgun (WGS) entry which is preliminary data.</text>
</comment>
<evidence type="ECO:0000313" key="1">
    <source>
        <dbReference type="EMBL" id="GAG95008.1"/>
    </source>
</evidence>
<proteinExistence type="predicted"/>